<comment type="caution">
    <text evidence="5">The sequence shown here is derived from an EMBL/GenBank/DDBJ whole genome shotgun (WGS) entry which is preliminary data.</text>
</comment>
<evidence type="ECO:0000313" key="5">
    <source>
        <dbReference type="EMBL" id="MBU8873150.1"/>
    </source>
</evidence>
<evidence type="ECO:0000259" key="3">
    <source>
        <dbReference type="Pfam" id="PF00561"/>
    </source>
</evidence>
<dbReference type="PANTHER" id="PTHR43798">
    <property type="entry name" value="MONOACYLGLYCEROL LIPASE"/>
    <property type="match status" value="1"/>
</dbReference>
<evidence type="ECO:0000256" key="1">
    <source>
        <dbReference type="SAM" id="MobiDB-lite"/>
    </source>
</evidence>
<dbReference type="InterPro" id="IPR013595">
    <property type="entry name" value="Pept_S33_TAP-like_C"/>
</dbReference>
<keyword evidence="5" id="KW-0378">Hydrolase</keyword>
<sequence>MPSQAAMWQNISMVRLRFLCGLAAFLLVLAGSAAAAPRLERERCAFKPPKGDRVECFVLIVPENREQPQGREIKLKVAILKAKRTAGVEPLVYLSGGPGDAPLVASAPGADALSEGDWWNETAAIRRRRDVVILSQRGAGGSSPNLDCFDTRTSDPAKARRRSVTEQQERDILVRCRAGLDRRKIDLAMYTTPALADDVADLAAALGQSKINLYGVSYGTRWALEVMRRHPDLVRSAVLDGVYPPQVNGEQNEPEIVRRAFEQLYKDCNADAVCRERQPNLRGEVEGLITGAERTPLDLSITLEDGPHAVRLDGTQVLMVMLNMMREGEVASIPEMVTAARKGDMRLLKLYAEDLETNDGGLMEQNAQQFDGLYNSIECRETWPMVDRAARRRAIENNGIYGLNAKASKSPTFCPVWRVAAAPAAERQPVKSEVPTLLLSGGYDWLTPPAWAREAARTLSASRNVVFRAQGHGVVVQDACAARLRDVFIEDPNPKRALPCRPDTAPNFTAAWERARNMP</sequence>
<feature type="chain" id="PRO_5046544440" evidence="2">
    <location>
        <begin position="36"/>
        <end position="519"/>
    </location>
</feature>
<evidence type="ECO:0000256" key="2">
    <source>
        <dbReference type="SAM" id="SignalP"/>
    </source>
</evidence>
<accession>A0ABS6IIS5</accession>
<feature type="region of interest" description="Disordered" evidence="1">
    <location>
        <begin position="144"/>
        <end position="164"/>
    </location>
</feature>
<dbReference type="PANTHER" id="PTHR43798:SF27">
    <property type="entry name" value="HYDROLASE ALPHA_BETA HYDROLASE FOLD FAMILY"/>
    <property type="match status" value="1"/>
</dbReference>
<reference evidence="5 6" key="1">
    <citation type="submission" date="2021-06" db="EMBL/GenBank/DDBJ databases">
        <authorList>
            <person name="Lee D.H."/>
        </authorList>
    </citation>
    <scope>NUCLEOTIDE SEQUENCE [LARGE SCALE GENOMIC DNA]</scope>
    <source>
        <strain evidence="5 6">MMS21-HV4-11</strain>
    </source>
</reference>
<organism evidence="5 6">
    <name type="scientific">Reyranella humidisoli</name>
    <dbReference type="NCBI Taxonomy" id="2849149"/>
    <lineage>
        <taxon>Bacteria</taxon>
        <taxon>Pseudomonadati</taxon>
        <taxon>Pseudomonadota</taxon>
        <taxon>Alphaproteobacteria</taxon>
        <taxon>Hyphomicrobiales</taxon>
        <taxon>Reyranellaceae</taxon>
        <taxon>Reyranella</taxon>
    </lineage>
</organism>
<evidence type="ECO:0000313" key="6">
    <source>
        <dbReference type="Proteomes" id="UP000727907"/>
    </source>
</evidence>
<keyword evidence="2" id="KW-0732">Signal</keyword>
<evidence type="ECO:0000259" key="4">
    <source>
        <dbReference type="Pfam" id="PF08386"/>
    </source>
</evidence>
<proteinExistence type="predicted"/>
<gene>
    <name evidence="5" type="ORF">KQ910_05215</name>
</gene>
<keyword evidence="6" id="KW-1185">Reference proteome</keyword>
<dbReference type="Pfam" id="PF08386">
    <property type="entry name" value="Abhydrolase_4"/>
    <property type="match status" value="1"/>
</dbReference>
<dbReference type="Pfam" id="PF00561">
    <property type="entry name" value="Abhydrolase_1"/>
    <property type="match status" value="1"/>
</dbReference>
<dbReference type="GO" id="GO:0016787">
    <property type="term" value="F:hydrolase activity"/>
    <property type="evidence" value="ECO:0007669"/>
    <property type="project" value="UniProtKB-KW"/>
</dbReference>
<feature type="compositionally biased region" description="Basic and acidic residues" evidence="1">
    <location>
        <begin position="149"/>
        <end position="164"/>
    </location>
</feature>
<dbReference type="InterPro" id="IPR000073">
    <property type="entry name" value="AB_hydrolase_1"/>
</dbReference>
<dbReference type="EMBL" id="JAHOPB010000001">
    <property type="protein sequence ID" value="MBU8873150.1"/>
    <property type="molecule type" value="Genomic_DNA"/>
</dbReference>
<feature type="signal peptide" evidence="2">
    <location>
        <begin position="1"/>
        <end position="35"/>
    </location>
</feature>
<dbReference type="RefSeq" id="WP_216957412.1">
    <property type="nucleotide sequence ID" value="NZ_JAHOPB010000001.1"/>
</dbReference>
<protein>
    <submittedName>
        <fullName evidence="5">Alpha/beta hydrolase</fullName>
    </submittedName>
</protein>
<feature type="domain" description="AB hydrolase-1" evidence="3">
    <location>
        <begin position="90"/>
        <end position="242"/>
    </location>
</feature>
<dbReference type="Proteomes" id="UP000727907">
    <property type="component" value="Unassembled WGS sequence"/>
</dbReference>
<feature type="domain" description="Peptidase S33 tripeptidyl aminopeptidase-like C-terminal" evidence="4">
    <location>
        <begin position="405"/>
        <end position="495"/>
    </location>
</feature>
<dbReference type="InterPro" id="IPR050266">
    <property type="entry name" value="AB_hydrolase_sf"/>
</dbReference>
<name>A0ABS6IIS5_9HYPH</name>